<name>A0A1M4EMA1_9ACTN</name>
<dbReference type="RefSeq" id="WP_225268602.1">
    <property type="nucleotide sequence ID" value="NZ_CP084058.1"/>
</dbReference>
<evidence type="ECO:0000313" key="1">
    <source>
        <dbReference type="EMBL" id="SBO99972.1"/>
    </source>
</evidence>
<proteinExistence type="predicted"/>
<dbReference type="EMBL" id="LT559118">
    <property type="protein sequence ID" value="SBO99972.1"/>
    <property type="molecule type" value="Genomic_DNA"/>
</dbReference>
<gene>
    <name evidence="1" type="ORF">BN4615_P9488</name>
</gene>
<protein>
    <submittedName>
        <fullName evidence="1">Uncharacterized protein</fullName>
    </submittedName>
</protein>
<organism evidence="1">
    <name type="scientific">Nonomuraea gerenzanensis</name>
    <dbReference type="NCBI Taxonomy" id="93944"/>
    <lineage>
        <taxon>Bacteria</taxon>
        <taxon>Bacillati</taxon>
        <taxon>Actinomycetota</taxon>
        <taxon>Actinomycetes</taxon>
        <taxon>Streptosporangiales</taxon>
        <taxon>Streptosporangiaceae</taxon>
        <taxon>Nonomuraea</taxon>
    </lineage>
</organism>
<dbReference type="AlphaFoldDB" id="A0A1M4EMA1"/>
<reference evidence="1" key="1">
    <citation type="submission" date="2016-04" db="EMBL/GenBank/DDBJ databases">
        <authorList>
            <person name="Evans L.H."/>
            <person name="Alamgir A."/>
            <person name="Owens N."/>
            <person name="Weber N.D."/>
            <person name="Virtaneva K."/>
            <person name="Barbian K."/>
            <person name="Babar A."/>
            <person name="Rosenke K."/>
        </authorList>
    </citation>
    <scope>NUCLEOTIDE SEQUENCE</scope>
    <source>
        <strain evidence="1">Nono1</strain>
    </source>
</reference>
<sequence length="631" mass="68965">MTTTPQVSVQFVQIDSLTTGTGTTIGIGGLRATHRLSGEVPSGMMAKAIDRYAPPRAHAPALQALRDERVVVLYGARGGGKRTGALNLMADLGKSRPPIMLPDQPVDELLAFQCDDDRAYVIFGWSGEGAGPRAGDAEVAALATKIRSVKGVHLVITREQPLSSLIPHFHWEPPPPEDLLARYGVRPEGADLAELRRHSLPDLVRFAGNLASGMDVATSLAGLDLAHRRDVERWFDEGHDPRDVLEATAAVFLHGLPERVFEPWACRLADAVLPAGIASEPALPAALTPSRKRDEKSLITVVTRAAEEVDPISGQSARCLQFRSGRYRSHVLAALRERYPEDFWQNVYGWLDTLVDEPDPAVRAHVADGVALLAEHDFHGVRAHLLQPWSADQRRTRAKEAVNVLSLMCLNDAMAPLARRTAIRWARSKDELRNCTAAQAFSETVGLRYLSDALWHLWNLSERPAPVGPEATAAIPRLYLGQTANDSADSKIVLRSLVSRLREAGRRNLTQWGHAADIAIAVLGARSGEGLVAARHLCEQPRDAGAFADLWALILINQPRRAVVFDSIHTLLRSVDGAEGTVHDLLTALRAALPAHERRLFATQFTRYAVTRAKGRTPRFVSLVSSILESS</sequence>
<accession>A0A1M4EMA1</accession>